<reference evidence="1 2" key="1">
    <citation type="submission" date="2023-02" db="EMBL/GenBank/DDBJ databases">
        <title>LHISI_Scaffold_Assembly.</title>
        <authorList>
            <person name="Stuart O.P."/>
            <person name="Cleave R."/>
            <person name="Magrath M.J.L."/>
            <person name="Mikheyev A.S."/>
        </authorList>
    </citation>
    <scope>NUCLEOTIDE SEQUENCE [LARGE SCALE GENOMIC DNA]</scope>
    <source>
        <strain evidence="1">Daus_M_001</strain>
        <tissue evidence="1">Leg muscle</tissue>
    </source>
</reference>
<accession>A0ABQ9ICA6</accession>
<proteinExistence type="predicted"/>
<evidence type="ECO:0000313" key="1">
    <source>
        <dbReference type="EMBL" id="KAJ8894271.1"/>
    </source>
</evidence>
<sequence>MMNPLLYLLENNTLRRQRRSRRRCEWVNQIYLKLEELGEFFHLFNDLKNNPARFFNCFRMGILTFYFILDSIKPVLIRDSIFRRTISPEECLAVTLRYEAGRRLEITQPSTVESSPVFVTEGVLPFKSLGVIVSVRNTKELKKGHLEVRS</sequence>
<dbReference type="Proteomes" id="UP001159363">
    <property type="component" value="Chromosome 2"/>
</dbReference>
<evidence type="ECO:0000313" key="2">
    <source>
        <dbReference type="Proteomes" id="UP001159363"/>
    </source>
</evidence>
<keyword evidence="2" id="KW-1185">Reference proteome</keyword>
<name>A0ABQ9ICA6_9NEOP</name>
<comment type="caution">
    <text evidence="1">The sequence shown here is derived from an EMBL/GenBank/DDBJ whole genome shotgun (WGS) entry which is preliminary data.</text>
</comment>
<gene>
    <name evidence="1" type="ORF">PR048_006884</name>
</gene>
<protein>
    <submittedName>
        <fullName evidence="1">Uncharacterized protein</fullName>
    </submittedName>
</protein>
<dbReference type="EMBL" id="JARBHB010000002">
    <property type="protein sequence ID" value="KAJ8894271.1"/>
    <property type="molecule type" value="Genomic_DNA"/>
</dbReference>
<organism evidence="1 2">
    <name type="scientific">Dryococelus australis</name>
    <dbReference type="NCBI Taxonomy" id="614101"/>
    <lineage>
        <taxon>Eukaryota</taxon>
        <taxon>Metazoa</taxon>
        <taxon>Ecdysozoa</taxon>
        <taxon>Arthropoda</taxon>
        <taxon>Hexapoda</taxon>
        <taxon>Insecta</taxon>
        <taxon>Pterygota</taxon>
        <taxon>Neoptera</taxon>
        <taxon>Polyneoptera</taxon>
        <taxon>Phasmatodea</taxon>
        <taxon>Verophasmatodea</taxon>
        <taxon>Anareolatae</taxon>
        <taxon>Phasmatidae</taxon>
        <taxon>Eurycanthinae</taxon>
        <taxon>Dryococelus</taxon>
    </lineage>
</organism>